<evidence type="ECO:0000259" key="4">
    <source>
        <dbReference type="PROSITE" id="PS50949"/>
    </source>
</evidence>
<dbReference type="SUPFAM" id="SSF48008">
    <property type="entry name" value="GntR ligand-binding domain-like"/>
    <property type="match status" value="1"/>
</dbReference>
<dbReference type="Gene3D" id="1.20.120.530">
    <property type="entry name" value="GntR ligand-binding domain-like"/>
    <property type="match status" value="1"/>
</dbReference>
<dbReference type="InterPro" id="IPR011711">
    <property type="entry name" value="GntR_C"/>
</dbReference>
<gene>
    <name evidence="6" type="ORF">SAMN02745223_01110</name>
    <name evidence="5" type="ORF">VW29_13160</name>
</gene>
<dbReference type="PATRIC" id="fig|1121477.3.peg.3787"/>
<sequence>MVSGTIGNARHSGELIALLSGRTPPRNLHSHVLWQLGEAIVSGRYPETSILPADNELLTEFGVSRTVLREVLKTLAAKGLIEARARIGTRVLPRGRWNLFDGDVLAWHFEQGPDVQFLRSLAEVRIGIEIEAAALAAERRTDAQALALHGWADKMGEASTAESFARHDLEFHRAVAEASGNPFMASISSLVELALTAAFTISSPVEDDHAKALTVAAHRRIASAIAERLPEEARTAMKVVIEEGFERAARREAGRLIERAGEV</sequence>
<dbReference type="CDD" id="cd07377">
    <property type="entry name" value="WHTH_GntR"/>
    <property type="match status" value="1"/>
</dbReference>
<keyword evidence="1" id="KW-0805">Transcription regulation</keyword>
<dbReference type="InterPro" id="IPR000524">
    <property type="entry name" value="Tscrpt_reg_HTH_GntR"/>
</dbReference>
<reference evidence="6 8" key="2">
    <citation type="submission" date="2016-11" db="EMBL/GenBank/DDBJ databases">
        <authorList>
            <person name="Jaros S."/>
            <person name="Januszkiewicz K."/>
            <person name="Wedrychowicz H."/>
        </authorList>
    </citation>
    <scope>NUCLEOTIDE SEQUENCE [LARGE SCALE GENOMIC DNA]</scope>
    <source>
        <strain evidence="6 8">DSM 17137</strain>
    </source>
</reference>
<dbReference type="AlphaFoldDB" id="A0A0F5LMQ8"/>
<dbReference type="GO" id="GO:0003677">
    <property type="term" value="F:DNA binding"/>
    <property type="evidence" value="ECO:0007669"/>
    <property type="project" value="UniProtKB-KW"/>
</dbReference>
<keyword evidence="2 6" id="KW-0238">DNA-binding</keyword>
<dbReference type="InterPro" id="IPR008920">
    <property type="entry name" value="TF_FadR/GntR_C"/>
</dbReference>
<keyword evidence="7" id="KW-1185">Reference proteome</keyword>
<dbReference type="Pfam" id="PF07729">
    <property type="entry name" value="FCD"/>
    <property type="match status" value="1"/>
</dbReference>
<protein>
    <submittedName>
        <fullName evidence="6">DNA-binding transcriptional regulator, FadR family</fullName>
    </submittedName>
    <submittedName>
        <fullName evidence="5">GntR family transcriptional regulator</fullName>
    </submittedName>
</protein>
<evidence type="ECO:0000313" key="6">
    <source>
        <dbReference type="EMBL" id="SHE75916.1"/>
    </source>
</evidence>
<dbReference type="PROSITE" id="PS50949">
    <property type="entry name" value="HTH_GNTR"/>
    <property type="match status" value="1"/>
</dbReference>
<organism evidence="5 7">
    <name type="scientific">Devosia limi DSM 17137</name>
    <dbReference type="NCBI Taxonomy" id="1121477"/>
    <lineage>
        <taxon>Bacteria</taxon>
        <taxon>Pseudomonadati</taxon>
        <taxon>Pseudomonadota</taxon>
        <taxon>Alphaproteobacteria</taxon>
        <taxon>Hyphomicrobiales</taxon>
        <taxon>Devosiaceae</taxon>
        <taxon>Devosia</taxon>
    </lineage>
</organism>
<name>A0A0F5LMQ8_9HYPH</name>
<dbReference type="SMART" id="SM00345">
    <property type="entry name" value="HTH_GNTR"/>
    <property type="match status" value="1"/>
</dbReference>
<dbReference type="OrthoDB" id="9028214at2"/>
<evidence type="ECO:0000313" key="7">
    <source>
        <dbReference type="Proteomes" id="UP000033608"/>
    </source>
</evidence>
<dbReference type="Proteomes" id="UP000033608">
    <property type="component" value="Unassembled WGS sequence"/>
</dbReference>
<dbReference type="EMBL" id="FQVC01000002">
    <property type="protein sequence ID" value="SHE75916.1"/>
    <property type="molecule type" value="Genomic_DNA"/>
</dbReference>
<dbReference type="InterPro" id="IPR036390">
    <property type="entry name" value="WH_DNA-bd_sf"/>
</dbReference>
<dbReference type="STRING" id="1121477.SAMN02745223_01110"/>
<dbReference type="PANTHER" id="PTHR43537">
    <property type="entry name" value="TRANSCRIPTIONAL REGULATOR, GNTR FAMILY"/>
    <property type="match status" value="1"/>
</dbReference>
<dbReference type="SUPFAM" id="SSF46785">
    <property type="entry name" value="Winged helix' DNA-binding domain"/>
    <property type="match status" value="1"/>
</dbReference>
<evidence type="ECO:0000256" key="1">
    <source>
        <dbReference type="ARBA" id="ARBA00023015"/>
    </source>
</evidence>
<dbReference type="Pfam" id="PF00392">
    <property type="entry name" value="GntR"/>
    <property type="match status" value="1"/>
</dbReference>
<reference evidence="5 7" key="1">
    <citation type="submission" date="2015-03" db="EMBL/GenBank/DDBJ databases">
        <authorList>
            <person name="Hassan Y.I."/>
            <person name="Lepp D."/>
            <person name="Zhou T."/>
        </authorList>
    </citation>
    <scope>NUCLEOTIDE SEQUENCE [LARGE SCALE GENOMIC DNA]</scope>
    <source>
        <strain evidence="5 7">DSM 17137</strain>
    </source>
</reference>
<dbReference type="Gene3D" id="1.10.10.10">
    <property type="entry name" value="Winged helix-like DNA-binding domain superfamily/Winged helix DNA-binding domain"/>
    <property type="match status" value="1"/>
</dbReference>
<dbReference type="EMBL" id="LAJF01000089">
    <property type="protein sequence ID" value="KKB83656.1"/>
    <property type="molecule type" value="Genomic_DNA"/>
</dbReference>
<dbReference type="PANTHER" id="PTHR43537:SF44">
    <property type="entry name" value="GNTR FAMILY REGULATORY PROTEIN"/>
    <property type="match status" value="1"/>
</dbReference>
<evidence type="ECO:0000256" key="3">
    <source>
        <dbReference type="ARBA" id="ARBA00023163"/>
    </source>
</evidence>
<dbReference type="SMART" id="SM00895">
    <property type="entry name" value="FCD"/>
    <property type="match status" value="1"/>
</dbReference>
<dbReference type="Proteomes" id="UP000184533">
    <property type="component" value="Unassembled WGS sequence"/>
</dbReference>
<dbReference type="GO" id="GO:0003700">
    <property type="term" value="F:DNA-binding transcription factor activity"/>
    <property type="evidence" value="ECO:0007669"/>
    <property type="project" value="InterPro"/>
</dbReference>
<evidence type="ECO:0000313" key="8">
    <source>
        <dbReference type="Proteomes" id="UP000184533"/>
    </source>
</evidence>
<proteinExistence type="predicted"/>
<dbReference type="PRINTS" id="PR00035">
    <property type="entry name" value="HTHGNTR"/>
</dbReference>
<feature type="domain" description="HTH gntR-type" evidence="4">
    <location>
        <begin position="26"/>
        <end position="94"/>
    </location>
</feature>
<evidence type="ECO:0000256" key="2">
    <source>
        <dbReference type="ARBA" id="ARBA00023125"/>
    </source>
</evidence>
<keyword evidence="3" id="KW-0804">Transcription</keyword>
<evidence type="ECO:0000313" key="5">
    <source>
        <dbReference type="EMBL" id="KKB83656.1"/>
    </source>
</evidence>
<dbReference type="InterPro" id="IPR036388">
    <property type="entry name" value="WH-like_DNA-bd_sf"/>
</dbReference>
<accession>A0A0F5LMQ8</accession>